<name>A0A3N4GN16_9ACTN</name>
<protein>
    <submittedName>
        <fullName evidence="3">Glycerophosphodiester phosphodiesterase</fullName>
    </submittedName>
</protein>
<feature type="domain" description="GP-PDE" evidence="2">
    <location>
        <begin position="1"/>
        <end position="278"/>
    </location>
</feature>
<evidence type="ECO:0000313" key="4">
    <source>
        <dbReference type="Proteomes" id="UP000267536"/>
    </source>
</evidence>
<dbReference type="RefSeq" id="WP_123929990.1">
    <property type="nucleotide sequence ID" value="NZ_JBPSDP010000007.1"/>
</dbReference>
<dbReference type="InterPro" id="IPR017946">
    <property type="entry name" value="PLC-like_Pdiesterase_TIM-brl"/>
</dbReference>
<gene>
    <name evidence="3" type="ORF">EF294_12115</name>
</gene>
<evidence type="ECO:0000256" key="1">
    <source>
        <dbReference type="SAM" id="MobiDB-lite"/>
    </source>
</evidence>
<dbReference type="GO" id="GO:0006629">
    <property type="term" value="P:lipid metabolic process"/>
    <property type="evidence" value="ECO:0007669"/>
    <property type="project" value="InterPro"/>
</dbReference>
<dbReference type="PROSITE" id="PS51704">
    <property type="entry name" value="GP_PDE"/>
    <property type="match status" value="1"/>
</dbReference>
<evidence type="ECO:0000259" key="2">
    <source>
        <dbReference type="PROSITE" id="PS51704"/>
    </source>
</evidence>
<accession>A0A3N4GN16</accession>
<dbReference type="SUPFAM" id="SSF51695">
    <property type="entry name" value="PLC-like phosphodiesterases"/>
    <property type="match status" value="1"/>
</dbReference>
<dbReference type="Gene3D" id="3.20.20.190">
    <property type="entry name" value="Phosphatidylinositol (PI) phosphodiesterase"/>
    <property type="match status" value="1"/>
</dbReference>
<dbReference type="Proteomes" id="UP000267536">
    <property type="component" value="Unassembled WGS sequence"/>
</dbReference>
<sequence>MSTAEPIAVTSNGHRTRLKWHRARKRADDPPFTRSRIVEGMAVGASVEVDLVIHGSGSSAARGFAILHDRDLAGTTTGFGDVAEAPADYLRSLSLRDNDGHRIDEPVTLLDELGGLLTDIHPKALLQLDLKQSARDLDESIVRAFVGAVTPFAEHAILSCGDADAVRILTDAVPRLRVGFDPCHHGAVDRVRRWRTYRRFVDHAVAASPRAEVIYLDRRLVLTVADRGTDLVAAFHAAGREIDIYTFGRADDPAIDRALELRADAITTDDPHGVAQRFGSATGGSGVSRP</sequence>
<feature type="region of interest" description="Disordered" evidence="1">
    <location>
        <begin position="270"/>
        <end position="290"/>
    </location>
</feature>
<evidence type="ECO:0000313" key="3">
    <source>
        <dbReference type="EMBL" id="RPA59970.1"/>
    </source>
</evidence>
<proteinExistence type="predicted"/>
<dbReference type="InterPro" id="IPR030395">
    <property type="entry name" value="GP_PDE_dom"/>
</dbReference>
<dbReference type="GO" id="GO:0008081">
    <property type="term" value="F:phosphoric diester hydrolase activity"/>
    <property type="evidence" value="ECO:0007669"/>
    <property type="project" value="InterPro"/>
</dbReference>
<reference evidence="3 4" key="1">
    <citation type="submission" date="2018-11" db="EMBL/GenBank/DDBJ databases">
        <title>Draft genome sequence of Gordonia sp. RS15-1S isolated from rice stems.</title>
        <authorList>
            <person name="Muangham S."/>
        </authorList>
    </citation>
    <scope>NUCLEOTIDE SEQUENCE [LARGE SCALE GENOMIC DNA]</scope>
    <source>
        <strain evidence="3 4">RS15-1S</strain>
    </source>
</reference>
<organism evidence="3 4">
    <name type="scientific">Gordonia oryzae</name>
    <dbReference type="NCBI Taxonomy" id="2487349"/>
    <lineage>
        <taxon>Bacteria</taxon>
        <taxon>Bacillati</taxon>
        <taxon>Actinomycetota</taxon>
        <taxon>Actinomycetes</taxon>
        <taxon>Mycobacteriales</taxon>
        <taxon>Gordoniaceae</taxon>
        <taxon>Gordonia</taxon>
    </lineage>
</organism>
<comment type="caution">
    <text evidence="3">The sequence shown here is derived from an EMBL/GenBank/DDBJ whole genome shotgun (WGS) entry which is preliminary data.</text>
</comment>
<dbReference type="AlphaFoldDB" id="A0A3N4GN16"/>
<dbReference type="EMBL" id="RKMH01000008">
    <property type="protein sequence ID" value="RPA59970.1"/>
    <property type="molecule type" value="Genomic_DNA"/>
</dbReference>
<dbReference type="Pfam" id="PF03009">
    <property type="entry name" value="GDPD"/>
    <property type="match status" value="1"/>
</dbReference>
<feature type="compositionally biased region" description="Gly residues" evidence="1">
    <location>
        <begin position="281"/>
        <end position="290"/>
    </location>
</feature>
<keyword evidence="4" id="KW-1185">Reference proteome</keyword>
<dbReference type="OrthoDB" id="8418918at2"/>